<accession>A0ABX3IT87</accession>
<dbReference type="RefSeq" id="WP_077171961.1">
    <property type="nucleotide sequence ID" value="NZ_MTLN01000006.1"/>
</dbReference>
<keyword evidence="4" id="KW-1185">Reference proteome</keyword>
<dbReference type="InterPro" id="IPR011973">
    <property type="entry name" value="PaaD"/>
</dbReference>
<dbReference type="CDD" id="cd03443">
    <property type="entry name" value="PaaI_thioesterase"/>
    <property type="match status" value="1"/>
</dbReference>
<dbReference type="SUPFAM" id="SSF54637">
    <property type="entry name" value="Thioesterase/thiol ester dehydrase-isomerase"/>
    <property type="match status" value="1"/>
</dbReference>
<dbReference type="PANTHER" id="PTHR42856">
    <property type="entry name" value="ACYL-COENZYME A THIOESTERASE PAAI"/>
    <property type="match status" value="1"/>
</dbReference>
<evidence type="ECO:0000259" key="2">
    <source>
        <dbReference type="Pfam" id="PF03061"/>
    </source>
</evidence>
<dbReference type="InterPro" id="IPR029069">
    <property type="entry name" value="HotDog_dom_sf"/>
</dbReference>
<dbReference type="EMBL" id="MTLN01000006">
    <property type="protein sequence ID" value="ONN71069.1"/>
    <property type="molecule type" value="Genomic_DNA"/>
</dbReference>
<keyword evidence="1" id="KW-0378">Hydrolase</keyword>
<dbReference type="InterPro" id="IPR052723">
    <property type="entry name" value="Acyl-CoA_thioesterase_PaaI"/>
</dbReference>
<dbReference type="NCBIfam" id="TIGR02286">
    <property type="entry name" value="PaaD"/>
    <property type="match status" value="1"/>
</dbReference>
<dbReference type="InterPro" id="IPR003736">
    <property type="entry name" value="PAAI_dom"/>
</dbReference>
<reference evidence="3 4" key="1">
    <citation type="submission" date="2017-01" db="EMBL/GenBank/DDBJ databases">
        <title>Pseudomonas psychrotolerans genome sequencing and assembly.</title>
        <authorList>
            <person name="Vyas B."/>
            <person name="Mayilraj S."/>
        </authorList>
    </citation>
    <scope>NUCLEOTIDE SEQUENCE [LARGE SCALE GENOMIC DNA]</scope>
    <source>
        <strain evidence="3 4">SDS18</strain>
    </source>
</reference>
<dbReference type="NCBIfam" id="TIGR00369">
    <property type="entry name" value="unchar_dom_1"/>
    <property type="match status" value="1"/>
</dbReference>
<gene>
    <name evidence="3" type="ORF">BVL52_11225</name>
</gene>
<comment type="caution">
    <text evidence="3">The sequence shown here is derived from an EMBL/GenBank/DDBJ whole genome shotgun (WGS) entry which is preliminary data.</text>
</comment>
<evidence type="ECO:0000313" key="4">
    <source>
        <dbReference type="Proteomes" id="UP000189310"/>
    </source>
</evidence>
<dbReference type="InterPro" id="IPR006683">
    <property type="entry name" value="Thioestr_dom"/>
</dbReference>
<dbReference type="PANTHER" id="PTHR42856:SF1">
    <property type="entry name" value="ACYL-COENZYME A THIOESTERASE PAAI"/>
    <property type="match status" value="1"/>
</dbReference>
<sequence length="149" mass="15960">MTDAQPQQLAATCAQALLSRDRASRKLGIQLLEVGPGSARLSMMVTVDHLQGYGTCHGGLIFTLADAAFAVACNTYDEATVASGCSIDFLNPAHVGDDLVAQAVEQSRRGRTGLYDVRIENQRGELIALFRGKAYKVHGPVLAQEKLDD</sequence>
<dbReference type="Gene3D" id="3.10.129.10">
    <property type="entry name" value="Hotdog Thioesterase"/>
    <property type="match status" value="1"/>
</dbReference>
<dbReference type="Proteomes" id="UP000189310">
    <property type="component" value="Unassembled WGS sequence"/>
</dbReference>
<organism evidence="3 4">
    <name type="scientific">Pseudomonas oryzihabitans</name>
    <dbReference type="NCBI Taxonomy" id="47885"/>
    <lineage>
        <taxon>Bacteria</taxon>
        <taxon>Pseudomonadati</taxon>
        <taxon>Pseudomonadota</taxon>
        <taxon>Gammaproteobacteria</taxon>
        <taxon>Pseudomonadales</taxon>
        <taxon>Pseudomonadaceae</taxon>
        <taxon>Pseudomonas</taxon>
    </lineage>
</organism>
<proteinExistence type="predicted"/>
<evidence type="ECO:0000256" key="1">
    <source>
        <dbReference type="ARBA" id="ARBA00022801"/>
    </source>
</evidence>
<evidence type="ECO:0000313" key="3">
    <source>
        <dbReference type="EMBL" id="ONN71069.1"/>
    </source>
</evidence>
<name>A0ABX3IT87_9PSED</name>
<dbReference type="Pfam" id="PF03061">
    <property type="entry name" value="4HBT"/>
    <property type="match status" value="1"/>
</dbReference>
<protein>
    <submittedName>
        <fullName evidence="3">Phenylacetic acid degradation protein PaaD</fullName>
    </submittedName>
</protein>
<feature type="domain" description="Thioesterase" evidence="2">
    <location>
        <begin position="53"/>
        <end position="127"/>
    </location>
</feature>